<dbReference type="GO" id="GO:0006508">
    <property type="term" value="P:proteolysis"/>
    <property type="evidence" value="ECO:0007669"/>
    <property type="project" value="UniProtKB-KW"/>
</dbReference>
<protein>
    <submittedName>
        <fullName evidence="2">YhfC family glutamic-type intramembrane protease</fullName>
        <ecNumber evidence="2">3.4.-.-</ecNumber>
    </submittedName>
</protein>
<feature type="transmembrane region" description="Helical" evidence="1">
    <location>
        <begin position="76"/>
        <end position="97"/>
    </location>
</feature>
<feature type="transmembrane region" description="Helical" evidence="1">
    <location>
        <begin position="182"/>
        <end position="199"/>
    </location>
</feature>
<dbReference type="AlphaFoldDB" id="A0A9Q4HPP2"/>
<keyword evidence="1" id="KW-1133">Transmembrane helix</keyword>
<dbReference type="RefSeq" id="WP_268498439.1">
    <property type="nucleotide sequence ID" value="NZ_JALAVZ010000011.1"/>
</dbReference>
<feature type="transmembrane region" description="Helical" evidence="1">
    <location>
        <begin position="231"/>
        <end position="251"/>
    </location>
</feature>
<keyword evidence="2" id="KW-0378">Hydrolase</keyword>
<feature type="transmembrane region" description="Helical" evidence="1">
    <location>
        <begin position="206"/>
        <end position="225"/>
    </location>
</feature>
<organism evidence="2 3">
    <name type="scientific">Bacillus halotolerans</name>
    <dbReference type="NCBI Taxonomy" id="260554"/>
    <lineage>
        <taxon>Bacteria</taxon>
        <taxon>Bacillati</taxon>
        <taxon>Bacillota</taxon>
        <taxon>Bacilli</taxon>
        <taxon>Bacillales</taxon>
        <taxon>Bacillaceae</taxon>
        <taxon>Bacillus</taxon>
    </lineage>
</organism>
<name>A0A9Q4HPP2_9BACI</name>
<gene>
    <name evidence="2" type="ORF">MOF03_02665</name>
</gene>
<feature type="transmembrane region" description="Helical" evidence="1">
    <location>
        <begin position="118"/>
        <end position="140"/>
    </location>
</feature>
<reference evidence="2" key="1">
    <citation type="submission" date="2022-02" db="EMBL/GenBank/DDBJ databases">
        <title>Crop Bioprotection Bacillus Genome Sequencing.</title>
        <authorList>
            <person name="Dunlap C."/>
        </authorList>
    </citation>
    <scope>NUCLEOTIDE SEQUENCE</scope>
    <source>
        <strain evidence="2">EC49O2N-C10</strain>
    </source>
</reference>
<sequence length="258" mass="28619">MVSQGAIASMIISGVIAFLLPIGLMIWFRRKYHAPIKVFFIGALTFFVFAQLLEGGVHVYVLQMNEATKEVMKHPVWYAIYGCLMAGIFEECGRYIMMRFFMKRRLSWADGLAFGAGHGGLEAILITGLSSITLIVYAFAINSGTFEQLLINQDVKQALMPIQAQLLNTPSYEWLLGGIERISAISVQIGLSLFVLYAVKSRRPLFLLYSILLHGLFNVPAVLYQKGVIEHAAAVELIVAGIAAASVVWIVKAKRLFQ</sequence>
<dbReference type="PIRSF" id="PIRSF033101">
    <property type="entry name" value="UCP033101"/>
    <property type="match status" value="1"/>
</dbReference>
<proteinExistence type="predicted"/>
<keyword evidence="2" id="KW-0645">Protease</keyword>
<feature type="transmembrane region" description="Helical" evidence="1">
    <location>
        <begin position="39"/>
        <end position="61"/>
    </location>
</feature>
<accession>A0A9Q4HPP2</accession>
<dbReference type="Pfam" id="PF10086">
    <property type="entry name" value="YhfC"/>
    <property type="match status" value="1"/>
</dbReference>
<dbReference type="Proteomes" id="UP001073053">
    <property type="component" value="Unassembled WGS sequence"/>
</dbReference>
<comment type="caution">
    <text evidence="2">The sequence shown here is derived from an EMBL/GenBank/DDBJ whole genome shotgun (WGS) entry which is preliminary data.</text>
</comment>
<dbReference type="GO" id="GO:0008233">
    <property type="term" value="F:peptidase activity"/>
    <property type="evidence" value="ECO:0007669"/>
    <property type="project" value="UniProtKB-KW"/>
</dbReference>
<dbReference type="InterPro" id="IPR011397">
    <property type="entry name" value="YhfC"/>
</dbReference>
<evidence type="ECO:0000313" key="2">
    <source>
        <dbReference type="EMBL" id="MCY9183562.1"/>
    </source>
</evidence>
<keyword evidence="1" id="KW-0472">Membrane</keyword>
<keyword evidence="1" id="KW-0812">Transmembrane</keyword>
<dbReference type="EMBL" id="JALAWA010000002">
    <property type="protein sequence ID" value="MCY9183562.1"/>
    <property type="molecule type" value="Genomic_DNA"/>
</dbReference>
<evidence type="ECO:0000313" key="3">
    <source>
        <dbReference type="Proteomes" id="UP001073053"/>
    </source>
</evidence>
<dbReference type="EC" id="3.4.-.-" evidence="2"/>
<evidence type="ECO:0000256" key="1">
    <source>
        <dbReference type="SAM" id="Phobius"/>
    </source>
</evidence>
<feature type="transmembrane region" description="Helical" evidence="1">
    <location>
        <begin position="6"/>
        <end position="27"/>
    </location>
</feature>